<keyword evidence="18" id="KW-1185">Reference proteome</keyword>
<keyword evidence="4" id="KW-0813">Transport</keyword>
<feature type="transmembrane region" description="Helical" evidence="15">
    <location>
        <begin position="100"/>
        <end position="120"/>
    </location>
</feature>
<keyword evidence="6 15" id="KW-0812">Transmembrane</keyword>
<dbReference type="GO" id="GO:0005886">
    <property type="term" value="C:plasma membrane"/>
    <property type="evidence" value="ECO:0007669"/>
    <property type="project" value="UniProtKB-SubCell"/>
</dbReference>
<evidence type="ECO:0000313" key="19">
    <source>
        <dbReference type="WBParaSite" id="PgB05_g039_t01"/>
    </source>
</evidence>
<dbReference type="InterPro" id="IPR027417">
    <property type="entry name" value="P-loop_NTPase"/>
</dbReference>
<feature type="transmembrane region" description="Helical" evidence="15">
    <location>
        <begin position="576"/>
        <end position="601"/>
    </location>
</feature>
<dbReference type="GO" id="GO:0016887">
    <property type="term" value="F:ATP hydrolysis activity"/>
    <property type="evidence" value="ECO:0007669"/>
    <property type="project" value="InterPro"/>
</dbReference>
<evidence type="ECO:0000259" key="17">
    <source>
        <dbReference type="PROSITE" id="PS50929"/>
    </source>
</evidence>
<dbReference type="FunFam" id="3.40.50.300:FF:002145">
    <property type="entry name" value="ABC transporter (MsbA subfamily)"/>
    <property type="match status" value="1"/>
</dbReference>
<evidence type="ECO:0000256" key="8">
    <source>
        <dbReference type="ARBA" id="ARBA00022741"/>
    </source>
</evidence>
<comment type="catalytic activity">
    <reaction evidence="14">
        <text>ATP + H2O + xenobioticSide 1 = ADP + phosphate + xenobioticSide 2.</text>
        <dbReference type="EC" id="7.6.2.2"/>
    </reaction>
</comment>
<dbReference type="GO" id="GO:0005524">
    <property type="term" value="F:ATP binding"/>
    <property type="evidence" value="ECO:0007669"/>
    <property type="project" value="UniProtKB-KW"/>
</dbReference>
<keyword evidence="11 15" id="KW-1133">Transmembrane helix</keyword>
<evidence type="ECO:0000256" key="6">
    <source>
        <dbReference type="ARBA" id="ARBA00022692"/>
    </source>
</evidence>
<evidence type="ECO:0000256" key="10">
    <source>
        <dbReference type="ARBA" id="ARBA00022967"/>
    </source>
</evidence>
<dbReference type="InterPro" id="IPR050173">
    <property type="entry name" value="ABC_transporter_C-like"/>
</dbReference>
<feature type="transmembrane region" description="Helical" evidence="15">
    <location>
        <begin position="1135"/>
        <end position="1154"/>
    </location>
</feature>
<proteinExistence type="inferred from homology"/>
<dbReference type="Proteomes" id="UP000887569">
    <property type="component" value="Unplaced"/>
</dbReference>
<evidence type="ECO:0000256" key="1">
    <source>
        <dbReference type="ARBA" id="ARBA00004651"/>
    </source>
</evidence>
<keyword evidence="13" id="KW-0325">Glycoprotein</keyword>
<dbReference type="InterPro" id="IPR011527">
    <property type="entry name" value="ABC1_TM_dom"/>
</dbReference>
<feature type="transmembrane region" description="Helical" evidence="15">
    <location>
        <begin position="126"/>
        <end position="148"/>
    </location>
</feature>
<dbReference type="Pfam" id="PF00664">
    <property type="entry name" value="ABC_membrane"/>
    <property type="match status" value="2"/>
</dbReference>
<dbReference type="Pfam" id="PF00005">
    <property type="entry name" value="ABC_tran"/>
    <property type="match status" value="2"/>
</dbReference>
<keyword evidence="8" id="KW-0547">Nucleotide-binding</keyword>
<evidence type="ECO:0000256" key="15">
    <source>
        <dbReference type="SAM" id="Phobius"/>
    </source>
</evidence>
<evidence type="ECO:0000256" key="4">
    <source>
        <dbReference type="ARBA" id="ARBA00022448"/>
    </source>
</evidence>
<evidence type="ECO:0000256" key="14">
    <source>
        <dbReference type="ARBA" id="ARBA00034018"/>
    </source>
</evidence>
<accession>A0A914ZJZ1</accession>
<dbReference type="WBParaSite" id="PgB05_g039_t01">
    <property type="protein sequence ID" value="PgB05_g039_t01"/>
    <property type="gene ID" value="PgB05_g039"/>
</dbReference>
<feature type="transmembrane region" description="Helical" evidence="15">
    <location>
        <begin position="947"/>
        <end position="979"/>
    </location>
</feature>
<feature type="transmembrane region" description="Helical" evidence="15">
    <location>
        <begin position="155"/>
        <end position="175"/>
    </location>
</feature>
<feature type="transmembrane region" description="Helical" evidence="15">
    <location>
        <begin position="190"/>
        <end position="209"/>
    </location>
</feature>
<evidence type="ECO:0000256" key="3">
    <source>
        <dbReference type="ARBA" id="ARBA00012191"/>
    </source>
</evidence>
<keyword evidence="12 15" id="KW-0472">Membrane</keyword>
<sequence>YGGRLNEQKHPHMRRRSARGDVMEWPDVITFCGFNSSANSYVTRYILNASAYTLTPCAEFTIVTIQNIPLFYFSLTTLFILQLFRRIITVDLWYLTISKMALAMAVVLVFGLHIVLGVFAKYPLRAVILIEYSIVSLVWLTFALLWLASLRLSVWIRWGFLLTAYSIAALSFSLISLERWLQFGIRDVRTFLPLSIAIIHIGSALIYFLEWRISKRYSRMALIENGDSSPHNVVHLSEGGDQNASFFSRIFFCWSNDLIRKGYRMQLTELRDLFTLPSCLETAVVEKEFIESAPTRFVDAEDFSLTKALLTAFGAPFFALGALKLVSDALTFAGPILLHLLVVCLDDEQCEEDGYNYSLLMMLATFLSAIASSNFNYYITKVGLKLRSAISMALYDKLLRVRLSTLSSFSSGQILNFMSTDVDRIVNVCSSFHAFWSLPLQLGVALYLLYREVGLAFLSGLIASLLLVPLNKFITSAIGRLSEKMMQCKDQRVKLVSETVRAIRTVKLSNWERNLERRISALRENELRYLKGRKYLDAVCVYLWASAPILITIAIFSTYTVFLHEKLTAAKVFTSLALVNILIMPLNAFPWVLSGLVEAFVSIRRLDKFFDLENIDIGSLYSLTTDLRQPLQITDATFAWQDGFSVKNVTVDGNAGTVIGLVGPVGSGKSTFLLGILGETDVTARHIGIRQNTVHEGFAYVAQSCWLRRGTVRENIVCDAEFDARFYEEVIRVTALKPDIQNREVYLLDDPFASVDAKVGRWMWDEAVMRMLRARGKLVIVATHHVDYLKDADHIIVLDGHGNILRQGPSLVILQGESELQVSSPLDFPEKVSETESAEQIPLINEEKQCGKVRLSVYGAYMRAAGIVLSIAVVAALVAMQTSKNVADWWLSRWASQCNFNETNTSVTFDRQMHEIERTTTVIYDYRFLFEERVVHKLKEEEWNTTIYFLVVYAALAFSNTLFTLMRAFIFAYGGIVAARNLHQRLLHRVLNASISWWERTPSGRVINRLCADVYTVDDSLPFQFNIFLASSFNLLGSIVLTFIALPFLSPVIVGLFIIYFFIQRYYRYTTCEVKRLTSLSLSPLYSHITDTISGLSTIRAFRFAEDFASTLRDRLDDNIRAQFSALAAAQWLSVRLQILGVFMVSAVTLSAVLHRTLHYVDAGMVGLAITYALSATNLLNSLLSSFIETEKELVSVERMAEYTKDIPLESNNFPIPMNSDINGRIDFACVSLRYDIGLPLALENVSFRIEAGTRVAIIGRTGSGKSSLIQALLRINPINSGRIFIDGIDIYSVELHSLRSIFGIVTQTPFVFSGTLRENLCLEHDIPDQELQRMAEIANFGCLIERLGGLDGMLEEGGANLSYGEKQIISICRLILSRPKIVIFDEATAHMDSSTHTRMSELVRCLLPTVTVMSIVHRIDDINNYDSVILMESGKIAWQGPPDNLREKFDESHC</sequence>
<dbReference type="PANTHER" id="PTHR24223">
    <property type="entry name" value="ATP-BINDING CASSETTE SUB-FAMILY C"/>
    <property type="match status" value="1"/>
</dbReference>
<keyword evidence="9" id="KW-0067">ATP-binding</keyword>
<dbReference type="CDD" id="cd18605">
    <property type="entry name" value="ABC_6TM_MRP7_D2_like"/>
    <property type="match status" value="1"/>
</dbReference>
<feature type="domain" description="ABC transporter" evidence="16">
    <location>
        <begin position="631"/>
        <end position="825"/>
    </location>
</feature>
<name>A0A914ZJZ1_PARUN</name>
<evidence type="ECO:0000256" key="12">
    <source>
        <dbReference type="ARBA" id="ARBA00023136"/>
    </source>
</evidence>
<feature type="domain" description="ABC transmembrane type-1" evidence="17">
    <location>
        <begin position="944"/>
        <end position="1192"/>
    </location>
</feature>
<feature type="transmembrane region" description="Helical" evidence="15">
    <location>
        <begin position="535"/>
        <end position="556"/>
    </location>
</feature>
<dbReference type="PROSITE" id="PS50893">
    <property type="entry name" value="ABC_TRANSPORTER_2"/>
    <property type="match status" value="2"/>
</dbReference>
<evidence type="ECO:0000256" key="13">
    <source>
        <dbReference type="ARBA" id="ARBA00023180"/>
    </source>
</evidence>
<feature type="domain" description="ABC transporter" evidence="16">
    <location>
        <begin position="1226"/>
        <end position="1455"/>
    </location>
</feature>
<dbReference type="InterPro" id="IPR003439">
    <property type="entry name" value="ABC_transporter-like_ATP-bd"/>
</dbReference>
<evidence type="ECO:0000256" key="5">
    <source>
        <dbReference type="ARBA" id="ARBA00022475"/>
    </source>
</evidence>
<evidence type="ECO:0000313" key="18">
    <source>
        <dbReference type="Proteomes" id="UP000887569"/>
    </source>
</evidence>
<feature type="transmembrane region" description="Helical" evidence="15">
    <location>
        <begin position="455"/>
        <end position="474"/>
    </location>
</feature>
<reference evidence="19" key="1">
    <citation type="submission" date="2022-11" db="UniProtKB">
        <authorList>
            <consortium name="WormBaseParasite"/>
        </authorList>
    </citation>
    <scope>IDENTIFICATION</scope>
</reference>
<keyword evidence="7" id="KW-0677">Repeat</keyword>
<feature type="transmembrane region" description="Helical" evidence="15">
    <location>
        <begin position="1035"/>
        <end position="1063"/>
    </location>
</feature>
<dbReference type="EC" id="7.6.2.2" evidence="3"/>
<evidence type="ECO:0000256" key="7">
    <source>
        <dbReference type="ARBA" id="ARBA00022737"/>
    </source>
</evidence>
<comment type="subcellular location">
    <subcellularLocation>
        <location evidence="1">Cell membrane</location>
        <topology evidence="1">Multi-pass membrane protein</topology>
    </subcellularLocation>
</comment>
<evidence type="ECO:0000256" key="11">
    <source>
        <dbReference type="ARBA" id="ARBA00022989"/>
    </source>
</evidence>
<feature type="transmembrane region" description="Helical" evidence="15">
    <location>
        <begin position="357"/>
        <end position="379"/>
    </location>
</feature>
<evidence type="ECO:0000259" key="16">
    <source>
        <dbReference type="PROSITE" id="PS50893"/>
    </source>
</evidence>
<feature type="transmembrane region" description="Helical" evidence="15">
    <location>
        <begin position="329"/>
        <end position="345"/>
    </location>
</feature>
<dbReference type="SUPFAM" id="SSF90123">
    <property type="entry name" value="ABC transporter transmembrane region"/>
    <property type="match status" value="2"/>
</dbReference>
<protein>
    <recommendedName>
        <fullName evidence="3">ABC-type xenobiotic transporter</fullName>
        <ecNumber evidence="3">7.6.2.2</ecNumber>
    </recommendedName>
</protein>
<evidence type="ECO:0000256" key="9">
    <source>
        <dbReference type="ARBA" id="ARBA00022840"/>
    </source>
</evidence>
<dbReference type="CDD" id="cd18598">
    <property type="entry name" value="ABC_6TM_MRP7_D1_like"/>
    <property type="match status" value="1"/>
</dbReference>
<dbReference type="InterPro" id="IPR036640">
    <property type="entry name" value="ABC1_TM_sf"/>
</dbReference>
<dbReference type="GO" id="GO:0008559">
    <property type="term" value="F:ABC-type xenobiotic transporter activity"/>
    <property type="evidence" value="ECO:0007669"/>
    <property type="project" value="UniProtKB-EC"/>
</dbReference>
<dbReference type="Gene3D" id="1.20.1560.10">
    <property type="entry name" value="ABC transporter type 1, transmembrane domain"/>
    <property type="match status" value="2"/>
</dbReference>
<organism evidence="18 19">
    <name type="scientific">Parascaris univalens</name>
    <name type="common">Nematode worm</name>
    <dbReference type="NCBI Taxonomy" id="6257"/>
    <lineage>
        <taxon>Eukaryota</taxon>
        <taxon>Metazoa</taxon>
        <taxon>Ecdysozoa</taxon>
        <taxon>Nematoda</taxon>
        <taxon>Chromadorea</taxon>
        <taxon>Rhabditida</taxon>
        <taxon>Spirurina</taxon>
        <taxon>Ascaridomorpha</taxon>
        <taxon>Ascaridoidea</taxon>
        <taxon>Ascarididae</taxon>
        <taxon>Parascaris</taxon>
    </lineage>
</organism>
<keyword evidence="10" id="KW-1278">Translocase</keyword>
<dbReference type="InterPro" id="IPR003593">
    <property type="entry name" value="AAA+_ATPase"/>
</dbReference>
<comment type="similarity">
    <text evidence="2">Belongs to the ABC transporter superfamily. ABCC family. Conjugate transporter (TC 3.A.1.208) subfamily.</text>
</comment>
<feature type="domain" description="ABC transmembrane type-1" evidence="17">
    <location>
        <begin position="318"/>
        <end position="598"/>
    </location>
</feature>
<keyword evidence="5" id="KW-1003">Cell membrane</keyword>
<dbReference type="PANTHER" id="PTHR24223:SF330">
    <property type="entry name" value="ATP-BINDING CASSETTE SUB-FAMILY C MEMBER 10"/>
    <property type="match status" value="1"/>
</dbReference>
<dbReference type="SUPFAM" id="SSF52540">
    <property type="entry name" value="P-loop containing nucleoside triphosphate hydrolases"/>
    <property type="match status" value="2"/>
</dbReference>
<dbReference type="Gene3D" id="3.40.50.300">
    <property type="entry name" value="P-loop containing nucleotide triphosphate hydrolases"/>
    <property type="match status" value="3"/>
</dbReference>
<dbReference type="FunFam" id="1.20.1560.10:FF:000037">
    <property type="entry name" value="ATP-binding cassette subfamily C member 10"/>
    <property type="match status" value="1"/>
</dbReference>
<evidence type="ECO:0000256" key="2">
    <source>
        <dbReference type="ARBA" id="ARBA00009726"/>
    </source>
</evidence>
<dbReference type="PROSITE" id="PS50929">
    <property type="entry name" value="ABC_TM1F"/>
    <property type="match status" value="2"/>
</dbReference>
<dbReference type="FunFam" id="1.20.1560.10:FF:000113">
    <property type="entry name" value="ABC transporter, putative"/>
    <property type="match status" value="1"/>
</dbReference>
<feature type="transmembrane region" description="Helical" evidence="15">
    <location>
        <begin position="70"/>
        <end position="88"/>
    </location>
</feature>
<feature type="transmembrane region" description="Helical" evidence="15">
    <location>
        <begin position="425"/>
        <end position="449"/>
    </location>
</feature>
<dbReference type="SMART" id="SM00382">
    <property type="entry name" value="AAA"/>
    <property type="match status" value="2"/>
</dbReference>